<feature type="region of interest" description="Disordered" evidence="12">
    <location>
        <begin position="222"/>
        <end position="262"/>
    </location>
</feature>
<dbReference type="InterPro" id="IPR007235">
    <property type="entry name" value="Glyco_trans_28_C"/>
</dbReference>
<dbReference type="HOGENOM" id="CLU_008279_10_4_1"/>
<feature type="compositionally biased region" description="Polar residues" evidence="12">
    <location>
        <begin position="592"/>
        <end position="601"/>
    </location>
</feature>
<feature type="region of interest" description="Disordered" evidence="12">
    <location>
        <begin position="590"/>
        <end position="685"/>
    </location>
</feature>
<dbReference type="InterPro" id="IPR038765">
    <property type="entry name" value="Papain-like_cys_pep_sf"/>
</dbReference>
<name>R9AE39_WALI9</name>
<evidence type="ECO:0000256" key="1">
    <source>
        <dbReference type="ARBA" id="ARBA00000707"/>
    </source>
</evidence>
<dbReference type="GO" id="GO:0005634">
    <property type="term" value="C:nucleus"/>
    <property type="evidence" value="ECO:0007669"/>
    <property type="project" value="TreeGrafter"/>
</dbReference>
<dbReference type="Proteomes" id="UP000014064">
    <property type="component" value="Unassembled WGS sequence"/>
</dbReference>
<protein>
    <recommendedName>
        <fullName evidence="10 11">Multifunctional fusion protein</fullName>
    </recommendedName>
    <domain>
        <recommendedName>
            <fullName evidence="10">UDP-N-acetylglucosamine transferase subunit ALG13</fullName>
            <ecNumber evidence="10">2.4.1.141</ecNumber>
        </recommendedName>
        <alternativeName>
            <fullName evidence="10">Asparagine-linked glycosylation protein 13</fullName>
        </alternativeName>
    </domain>
    <domain>
        <recommendedName>
            <fullName evidence="11">Ubiquitin carboxyl-terminal hydrolase</fullName>
            <ecNumber evidence="11">3.4.19.12</ecNumber>
        </recommendedName>
    </domain>
</protein>
<dbReference type="GeneID" id="20373923"/>
<dbReference type="PROSITE" id="PS50235">
    <property type="entry name" value="USP_3"/>
    <property type="match status" value="1"/>
</dbReference>
<keyword evidence="5 11" id="KW-0833">Ubl conjugation pathway</keyword>
<evidence type="ECO:0000256" key="12">
    <source>
        <dbReference type="SAM" id="MobiDB-lite"/>
    </source>
</evidence>
<evidence type="ECO:0000256" key="8">
    <source>
        <dbReference type="ARBA" id="ARBA00024804"/>
    </source>
</evidence>
<evidence type="ECO:0000256" key="11">
    <source>
        <dbReference type="RuleBase" id="RU366025"/>
    </source>
</evidence>
<keyword evidence="10" id="KW-0808">Transferase</keyword>
<dbReference type="InterPro" id="IPR050164">
    <property type="entry name" value="Peptidase_C19"/>
</dbReference>
<evidence type="ECO:0000256" key="7">
    <source>
        <dbReference type="ARBA" id="ARBA00022807"/>
    </source>
</evidence>
<comment type="similarity">
    <text evidence="2 11">Belongs to the peptidase C19 family.</text>
</comment>
<evidence type="ECO:0000256" key="6">
    <source>
        <dbReference type="ARBA" id="ARBA00022801"/>
    </source>
</evidence>
<evidence type="ECO:0000313" key="15">
    <source>
        <dbReference type="Proteomes" id="UP000014064"/>
    </source>
</evidence>
<keyword evidence="10" id="KW-0256">Endoplasmic reticulum</keyword>
<dbReference type="GO" id="GO:0006508">
    <property type="term" value="P:proteolysis"/>
    <property type="evidence" value="ECO:0007669"/>
    <property type="project" value="UniProtKB-KW"/>
</dbReference>
<organism evidence="14 15">
    <name type="scientific">Wallemia ichthyophaga (strain EXF-994 / CBS 113033)</name>
    <dbReference type="NCBI Taxonomy" id="1299270"/>
    <lineage>
        <taxon>Eukaryota</taxon>
        <taxon>Fungi</taxon>
        <taxon>Dikarya</taxon>
        <taxon>Basidiomycota</taxon>
        <taxon>Wallemiomycotina</taxon>
        <taxon>Wallemiomycetes</taxon>
        <taxon>Wallemiales</taxon>
        <taxon>Wallemiaceae</taxon>
        <taxon>Wallemia</taxon>
    </lineage>
</organism>
<dbReference type="GO" id="GO:0016579">
    <property type="term" value="P:protein deubiquitination"/>
    <property type="evidence" value="ECO:0007669"/>
    <property type="project" value="InterPro"/>
</dbReference>
<dbReference type="EC" id="3.4.19.12" evidence="11"/>
<dbReference type="GO" id="GO:0004577">
    <property type="term" value="F:N-acetylglucosaminyldiphosphodolichol N-acetylglucosaminyltransferase activity"/>
    <property type="evidence" value="ECO:0007669"/>
    <property type="project" value="UniProtKB-EC"/>
</dbReference>
<keyword evidence="15" id="KW-1185">Reference proteome</keyword>
<feature type="domain" description="USP" evidence="13">
    <location>
        <begin position="284"/>
        <end position="582"/>
    </location>
</feature>
<keyword evidence="6 11" id="KW-0378">Hydrolase</keyword>
<dbReference type="AlphaFoldDB" id="R9AE39"/>
<evidence type="ECO:0000256" key="3">
    <source>
        <dbReference type="ARBA" id="ARBA00011198"/>
    </source>
</evidence>
<dbReference type="PROSITE" id="PS00972">
    <property type="entry name" value="USP_1"/>
    <property type="match status" value="1"/>
</dbReference>
<keyword evidence="4 11" id="KW-0645">Protease</keyword>
<dbReference type="InterPro" id="IPR018200">
    <property type="entry name" value="USP_CS"/>
</dbReference>
<dbReference type="InterPro" id="IPR001394">
    <property type="entry name" value="Peptidase_C19_UCH"/>
</dbReference>
<dbReference type="eggNOG" id="KOG3349">
    <property type="taxonomic scope" value="Eukaryota"/>
</dbReference>
<dbReference type="STRING" id="1299270.R9AE39"/>
<dbReference type="Pfam" id="PF00443">
    <property type="entry name" value="UCH"/>
    <property type="match status" value="1"/>
</dbReference>
<comment type="catalytic activity">
    <reaction evidence="9">
        <text>an N-acetyl-alpha-D-glucosaminyl-diphospho-di-trans,poly-cis-dolichol + UDP-N-acetyl-alpha-D-glucosamine = an N,N'-diacetylchitobiosyl-diphospho-di-trans,poly-cis-dolichol + UDP + H(+)</text>
        <dbReference type="Rhea" id="RHEA:23380"/>
        <dbReference type="Rhea" id="RHEA-COMP:19507"/>
        <dbReference type="Rhea" id="RHEA-COMP:19510"/>
        <dbReference type="ChEBI" id="CHEBI:15378"/>
        <dbReference type="ChEBI" id="CHEBI:57269"/>
        <dbReference type="ChEBI" id="CHEBI:57705"/>
        <dbReference type="ChEBI" id="CHEBI:58223"/>
        <dbReference type="ChEBI" id="CHEBI:58427"/>
        <dbReference type="EC" id="2.4.1.141"/>
    </reaction>
</comment>
<comment type="subunit">
    <text evidence="3 10">Heterodimer with ALG14 to form a functional enzyme.</text>
</comment>
<dbReference type="EMBL" id="KE007235">
    <property type="protein sequence ID" value="EOR00433.1"/>
    <property type="molecule type" value="Genomic_DNA"/>
</dbReference>
<evidence type="ECO:0000256" key="2">
    <source>
        <dbReference type="ARBA" id="ARBA00009085"/>
    </source>
</evidence>
<feature type="compositionally biased region" description="Polar residues" evidence="12">
    <location>
        <begin position="630"/>
        <end position="639"/>
    </location>
</feature>
<proteinExistence type="inferred from homology"/>
<dbReference type="SUPFAM" id="SSF54001">
    <property type="entry name" value="Cysteine proteinases"/>
    <property type="match status" value="1"/>
</dbReference>
<keyword evidence="10" id="KW-0328">Glycosyltransferase</keyword>
<reference evidence="15" key="1">
    <citation type="journal article" date="2013" name="BMC Genomics">
        <title>Genome and transcriptome sequencing of the halophilic fungus Wallemia ichthyophaga: haloadaptations present and absent.</title>
        <authorList>
            <person name="Zajc J."/>
            <person name="Liu Y."/>
            <person name="Dai W."/>
            <person name="Yang Z."/>
            <person name="Hu J."/>
            <person name="Gostincar C."/>
            <person name="Gunde-Cimerman N."/>
        </authorList>
    </citation>
    <scope>NUCLEOTIDE SEQUENCE [LARGE SCALE GENOMIC DNA]</scope>
    <source>
        <strain evidence="15">EXF-994 / CBS 113033</strain>
    </source>
</reference>
<comment type="similarity">
    <text evidence="10">Belongs to the glycosyltransferase 28 family.</text>
</comment>
<evidence type="ECO:0000256" key="4">
    <source>
        <dbReference type="ARBA" id="ARBA00022670"/>
    </source>
</evidence>
<dbReference type="KEGG" id="wic:J056_000971"/>
<dbReference type="PANTHER" id="PTHR24006">
    <property type="entry name" value="UBIQUITIN CARBOXYL-TERMINAL HYDROLASE"/>
    <property type="match status" value="1"/>
</dbReference>
<dbReference type="eggNOG" id="KOG1865">
    <property type="taxonomic scope" value="Eukaryota"/>
</dbReference>
<dbReference type="InterPro" id="IPR028889">
    <property type="entry name" value="USP"/>
</dbReference>
<dbReference type="EC" id="2.4.1.141" evidence="10"/>
<evidence type="ECO:0000256" key="5">
    <source>
        <dbReference type="ARBA" id="ARBA00022786"/>
    </source>
</evidence>
<comment type="function">
    <text evidence="8 10">Involved in protein N-glycosylation. Essential for the second step of the dolichol-linked oligosaccharide pathway.</text>
</comment>
<evidence type="ECO:0000256" key="9">
    <source>
        <dbReference type="ARBA" id="ARBA00048184"/>
    </source>
</evidence>
<dbReference type="SUPFAM" id="SSF53756">
    <property type="entry name" value="UDP-Glycosyltransferase/glycogen phosphorylase"/>
    <property type="match status" value="1"/>
</dbReference>
<dbReference type="PANTHER" id="PTHR24006:SF758">
    <property type="entry name" value="UBIQUITIN CARBOXYL-TERMINAL HYDROLASE 36"/>
    <property type="match status" value="1"/>
</dbReference>
<dbReference type="GO" id="GO:0005829">
    <property type="term" value="C:cytosol"/>
    <property type="evidence" value="ECO:0007669"/>
    <property type="project" value="TreeGrafter"/>
</dbReference>
<gene>
    <name evidence="10" type="primary">ALG13</name>
    <name evidence="14" type="ORF">J056_000971</name>
</gene>
<dbReference type="FunFam" id="3.90.70.10:FF:000119">
    <property type="entry name" value="Ubiquitin specific peptidase 36"/>
    <property type="match status" value="1"/>
</dbReference>
<accession>R9AE39</accession>
<dbReference type="Gene3D" id="3.40.50.2000">
    <property type="entry name" value="Glycogen Phosphorylase B"/>
    <property type="match status" value="1"/>
</dbReference>
<comment type="subcellular location">
    <subcellularLocation>
        <location evidence="10">Endoplasmic reticulum</location>
    </subcellularLocation>
</comment>
<dbReference type="Gene3D" id="3.90.70.10">
    <property type="entry name" value="Cysteine proteinases"/>
    <property type="match status" value="1"/>
</dbReference>
<dbReference type="GO" id="GO:0004843">
    <property type="term" value="F:cysteine-type deubiquitinase activity"/>
    <property type="evidence" value="ECO:0007669"/>
    <property type="project" value="UniProtKB-UniRule"/>
</dbReference>
<comment type="catalytic activity">
    <reaction evidence="1 11">
        <text>Thiol-dependent hydrolysis of ester, thioester, amide, peptide and isopeptide bonds formed by the C-terminal Gly of ubiquitin (a 76-residue protein attached to proteins as an intracellular targeting signal).</text>
        <dbReference type="EC" id="3.4.19.12"/>
    </reaction>
</comment>
<evidence type="ECO:0000313" key="14">
    <source>
        <dbReference type="EMBL" id="EOR00433.1"/>
    </source>
</evidence>
<dbReference type="PROSITE" id="PS00973">
    <property type="entry name" value="USP_2"/>
    <property type="match status" value="1"/>
</dbReference>
<evidence type="ECO:0000259" key="13">
    <source>
        <dbReference type="PROSITE" id="PS50235"/>
    </source>
</evidence>
<feature type="compositionally biased region" description="Low complexity" evidence="12">
    <location>
        <begin position="231"/>
        <end position="261"/>
    </location>
</feature>
<sequence>MAKTALITVGSTKFDGLISQAVEISQALSKQGYHSLVIQHGKSKLPEGLPGSVKETFEYSDSLSNYIDNADIIISHAGTGTIIEVLRSKKTLIAVHNDKLADNHQRELARRLCRLGYCIHSSAENLIDTISSINLLEYTPTRFPEFAADRVRHFFDSEAGFPVVDAKQTALSNTNALEYTSKEKALESLLSAPVIFQEASNPASKGLGIPNGYKAVNEELKATPKEEQPYSPSKASPAASESASASNSATTSAAASPATKPSAKDLYPWPIAPAFPKGINNVGKGLRNVGNTCFLNSTMQCLLHTPSLMNFLQSQHAKGRPDKKFCMIEALKACAKSSFSGSGGSYAPAPVVRNLKAIAKHMTVGRQEDAQEFLRYAADALQASYLSNFPKSAKGKQAETNPIHKIFGGKLRSRVLCQNSKHASDTFDTFMDLSVNVKGCSNIQESFKSFTALDRLEGANKYKCESCKKPVPATKQFTVHEAPQCLTVHLKRFSPLGQKLNGSLAFDENLDIQKYMSKGQPSPKYKLYGVVSHYGGSARSGHYIAHVRAPNGRWYEMNDDMVSPSKPPFGSKNAYVLFYEKERSSTLKDAVQSATSATPSSEKILGKRKVNEDGSESPQKTPLKTPVRNKMQTKAQTPVSAPAHKPRLVSFDMPSSNKAKKRRMSMPFNKRDTPSDDLGSPVVRR</sequence>
<dbReference type="OrthoDB" id="420187at2759"/>
<dbReference type="Pfam" id="PF04101">
    <property type="entry name" value="Glyco_tran_28_C"/>
    <property type="match status" value="1"/>
</dbReference>
<keyword evidence="7 11" id="KW-0788">Thiol protease</keyword>
<dbReference type="GO" id="GO:0005783">
    <property type="term" value="C:endoplasmic reticulum"/>
    <property type="evidence" value="ECO:0007669"/>
    <property type="project" value="UniProtKB-SubCell"/>
</dbReference>
<evidence type="ECO:0000256" key="10">
    <source>
        <dbReference type="RuleBase" id="RU362128"/>
    </source>
</evidence>
<dbReference type="RefSeq" id="XP_009268874.1">
    <property type="nucleotide sequence ID" value="XM_009270599.1"/>
</dbReference>